<proteinExistence type="predicted"/>
<sequence>MVLALPPSESCSRRVSLESRYGTCVLLPSTSAEMTLPKAERDRLILEASLGRSPGPPVLLCLSLPARSTRLSFPTRMCSWPSGPVSLHSTVMRKMACERELCSFMLVLPTERAWLPRFITCSISFTFLVTKEERSLM</sequence>
<dbReference type="GeneTree" id="ENSGT00940000177261"/>
<evidence type="ECO:0000313" key="1">
    <source>
        <dbReference type="Ensembl" id="ENSCJPP00005015696.1"/>
    </source>
</evidence>
<evidence type="ECO:0000313" key="2">
    <source>
        <dbReference type="Proteomes" id="UP000694412"/>
    </source>
</evidence>
<dbReference type="Ensembl" id="ENSCJPT00005022200.1">
    <property type="protein sequence ID" value="ENSCJPP00005015696.1"/>
    <property type="gene ID" value="ENSCJPG00005012964.1"/>
</dbReference>
<dbReference type="AlphaFoldDB" id="A0A8C2TQ19"/>
<reference evidence="1" key="3">
    <citation type="submission" date="2025-09" db="UniProtKB">
        <authorList>
            <consortium name="Ensembl"/>
        </authorList>
    </citation>
    <scope>IDENTIFICATION</scope>
</reference>
<reference evidence="1" key="2">
    <citation type="submission" date="2025-08" db="UniProtKB">
        <authorList>
            <consortium name="Ensembl"/>
        </authorList>
    </citation>
    <scope>IDENTIFICATION</scope>
</reference>
<organism evidence="1 2">
    <name type="scientific">Coturnix japonica</name>
    <name type="common">Japanese quail</name>
    <name type="synonym">Coturnix coturnix japonica</name>
    <dbReference type="NCBI Taxonomy" id="93934"/>
    <lineage>
        <taxon>Eukaryota</taxon>
        <taxon>Metazoa</taxon>
        <taxon>Chordata</taxon>
        <taxon>Craniata</taxon>
        <taxon>Vertebrata</taxon>
        <taxon>Euteleostomi</taxon>
        <taxon>Archelosauria</taxon>
        <taxon>Archosauria</taxon>
        <taxon>Dinosauria</taxon>
        <taxon>Saurischia</taxon>
        <taxon>Theropoda</taxon>
        <taxon>Coelurosauria</taxon>
        <taxon>Aves</taxon>
        <taxon>Neognathae</taxon>
        <taxon>Galloanserae</taxon>
        <taxon>Galliformes</taxon>
        <taxon>Phasianidae</taxon>
        <taxon>Perdicinae</taxon>
        <taxon>Coturnix</taxon>
    </lineage>
</organism>
<reference evidence="1" key="1">
    <citation type="submission" date="2015-11" db="EMBL/GenBank/DDBJ databases">
        <authorList>
            <consortium name="International Coturnix japonica Genome Analysis Consortium"/>
            <person name="Warren W."/>
            <person name="Burt D.W."/>
            <person name="Antin P.B."/>
            <person name="Lanford R."/>
            <person name="Gros J."/>
            <person name="Wilson R.K."/>
        </authorList>
    </citation>
    <scope>NUCLEOTIDE SEQUENCE [LARGE SCALE GENOMIC DNA]</scope>
</reference>
<protein>
    <submittedName>
        <fullName evidence="1">Uncharacterized protein</fullName>
    </submittedName>
</protein>
<name>A0A8C2TQ19_COTJA</name>
<accession>A0A8C2TQ19</accession>
<dbReference type="Proteomes" id="UP000694412">
    <property type="component" value="Chromosome 3"/>
</dbReference>
<keyword evidence="2" id="KW-1185">Reference proteome</keyword>